<keyword evidence="3" id="KW-1185">Reference proteome</keyword>
<dbReference type="STRING" id="360107.CHAB381_0892"/>
<proteinExistence type="predicted"/>
<evidence type="ECO:0000313" key="3">
    <source>
        <dbReference type="Proteomes" id="UP000002407"/>
    </source>
</evidence>
<reference evidence="3" key="1">
    <citation type="submission" date="2007-07" db="EMBL/GenBank/DDBJ databases">
        <title>Complete genome sequence of Campylobacter hominis ATCC BAA-381, a commensal isolated from the human gastrointestinal tract.</title>
        <authorList>
            <person name="Fouts D.E."/>
            <person name="Mongodin E.F."/>
            <person name="Puiu D."/>
            <person name="Sebastian Y."/>
            <person name="Miller W.G."/>
            <person name="Mandrell R.E."/>
            <person name="Nelson K.E."/>
        </authorList>
    </citation>
    <scope>NUCLEOTIDE SEQUENCE [LARGE SCALE GENOMIC DNA]</scope>
    <source>
        <strain evidence="3">ATCC BAA-381 / LMG 19568 / NCTC 13146 / CH001A</strain>
    </source>
</reference>
<dbReference type="HOGENOM" id="CLU_164106_0_0_7"/>
<dbReference type="KEGG" id="cha:CHAB381_0892"/>
<evidence type="ECO:0000256" key="1">
    <source>
        <dbReference type="SAM" id="Coils"/>
    </source>
</evidence>
<dbReference type="AlphaFoldDB" id="A7I1R3"/>
<accession>A7I1R3</accession>
<dbReference type="EMBL" id="CP000776">
    <property type="protein sequence ID" value="ABS52155.1"/>
    <property type="molecule type" value="Genomic_DNA"/>
</dbReference>
<gene>
    <name evidence="2" type="ordered locus">CHAB381_0892</name>
</gene>
<evidence type="ECO:0000313" key="2">
    <source>
        <dbReference type="EMBL" id="ABS52155.1"/>
    </source>
</evidence>
<feature type="coiled-coil region" evidence="1">
    <location>
        <begin position="70"/>
        <end position="97"/>
    </location>
</feature>
<name>A7I1R3_CAMHC</name>
<dbReference type="Proteomes" id="UP000002407">
    <property type="component" value="Chromosome"/>
</dbReference>
<sequence length="109" mass="13045">MENRQDRIKYIRALERFSGSVINLLKKADFDDEIFRARVAKNYEILKKCEAVFLDQPYTKALENFVRNVINSESKSKDELLKEANALQKLKNKKYRKDKHKVDFLKEFE</sequence>
<keyword evidence="1" id="KW-0175">Coiled coil</keyword>
<dbReference type="eggNOG" id="ENOG5031AQE">
    <property type="taxonomic scope" value="Bacteria"/>
</dbReference>
<dbReference type="RefSeq" id="WP_012108745.1">
    <property type="nucleotide sequence ID" value="NC_009714.1"/>
</dbReference>
<organism evidence="2 3">
    <name type="scientific">Campylobacter hominis (strain ATCC BAA-381 / DSM 21671 / CCUG 45161 / LMG 19568 / NCTC 13146 / CH001A)</name>
    <dbReference type="NCBI Taxonomy" id="360107"/>
    <lineage>
        <taxon>Bacteria</taxon>
        <taxon>Pseudomonadati</taxon>
        <taxon>Campylobacterota</taxon>
        <taxon>Epsilonproteobacteria</taxon>
        <taxon>Campylobacterales</taxon>
        <taxon>Campylobacteraceae</taxon>
        <taxon>Campylobacter</taxon>
    </lineage>
</organism>
<protein>
    <submittedName>
        <fullName evidence="2">Uncharacterized protein</fullName>
    </submittedName>
</protein>